<evidence type="ECO:0000313" key="1">
    <source>
        <dbReference type="EMBL" id="SDW76292.1"/>
    </source>
</evidence>
<dbReference type="EMBL" id="FNOP01000005">
    <property type="protein sequence ID" value="SDW76292.1"/>
    <property type="molecule type" value="Genomic_DNA"/>
</dbReference>
<proteinExistence type="predicted"/>
<organism evidence="1 2">
    <name type="scientific">Acidaminococcus fermentans</name>
    <dbReference type="NCBI Taxonomy" id="905"/>
    <lineage>
        <taxon>Bacteria</taxon>
        <taxon>Bacillati</taxon>
        <taxon>Bacillota</taxon>
        <taxon>Negativicutes</taxon>
        <taxon>Acidaminococcales</taxon>
        <taxon>Acidaminococcaceae</taxon>
        <taxon>Acidaminococcus</taxon>
    </lineage>
</organism>
<name>A0A1H2W6L6_ACIFE</name>
<reference evidence="1 2" key="1">
    <citation type="submission" date="2016-10" db="EMBL/GenBank/DDBJ databases">
        <authorList>
            <person name="Varghese N."/>
            <person name="Submissions S."/>
        </authorList>
    </citation>
    <scope>NUCLEOTIDE SEQUENCE [LARGE SCALE GENOMIC DNA]</scope>
    <source>
        <strain evidence="1 2">WCC6</strain>
    </source>
</reference>
<dbReference type="Proteomes" id="UP000182379">
    <property type="component" value="Unassembled WGS sequence"/>
</dbReference>
<protein>
    <submittedName>
        <fullName evidence="1">Uncharacterized protein</fullName>
    </submittedName>
</protein>
<gene>
    <name evidence="1" type="ORF">SAMN05216495_105112</name>
</gene>
<evidence type="ECO:0000313" key="2">
    <source>
        <dbReference type="Proteomes" id="UP000182379"/>
    </source>
</evidence>
<accession>A0A1H2W6L6</accession>
<dbReference type="AlphaFoldDB" id="A0A1H2W6L6"/>
<sequence>MRNLLFCRLSTVSCQQPMEINFCKLILKQHKL</sequence>
<comment type="caution">
    <text evidence="1">The sequence shown here is derived from an EMBL/GenBank/DDBJ whole genome shotgun (WGS) entry which is preliminary data.</text>
</comment>